<dbReference type="AlphaFoldDB" id="A0A1G8VP49"/>
<feature type="transmembrane region" description="Helical" evidence="2">
    <location>
        <begin position="6"/>
        <end position="25"/>
    </location>
</feature>
<evidence type="ECO:0000259" key="3">
    <source>
        <dbReference type="Pfam" id="PF20303"/>
    </source>
</evidence>
<feature type="transmembrane region" description="Helical" evidence="2">
    <location>
        <begin position="75"/>
        <end position="95"/>
    </location>
</feature>
<keyword evidence="2" id="KW-0812">Transmembrane</keyword>
<evidence type="ECO:0000256" key="1">
    <source>
        <dbReference type="SAM" id="Coils"/>
    </source>
</evidence>
<feature type="transmembrane region" description="Helical" evidence="2">
    <location>
        <begin position="37"/>
        <end position="55"/>
    </location>
</feature>
<dbReference type="EMBL" id="FNFH01000001">
    <property type="protein sequence ID" value="SDJ67753.1"/>
    <property type="molecule type" value="Genomic_DNA"/>
</dbReference>
<feature type="coiled-coil region" evidence="1">
    <location>
        <begin position="95"/>
        <end position="129"/>
    </location>
</feature>
<accession>A0A1G8VP49</accession>
<dbReference type="OrthoDB" id="6117266at2"/>
<keyword evidence="2" id="KW-0472">Membrane</keyword>
<sequence>MLDHLLILTAVMLVSGILGGLVNYYQMLFTEEDPAGLARCLIMGLCGALMVPIFLKFTQSDLLIEIQGDPSRLLLFTGYCLLAAIASRMFVFNAARRQLRDASIARARVENLEQELRAMQLEMMPLLEHEIEGDPDSGPSLDFNEIRKLDENALHVLKLLNTGECVFRSLGGMVQEGGMETNSAARALNSLLVLEMVGKIHTHLGIRWYITDKGRQVVRRRSSQAVADERVGE</sequence>
<dbReference type="RefSeq" id="WP_091508048.1">
    <property type="nucleotide sequence ID" value="NZ_FNFH01000001.1"/>
</dbReference>
<dbReference type="InterPro" id="IPR046890">
    <property type="entry name" value="YLATT"/>
</dbReference>
<reference evidence="5" key="1">
    <citation type="submission" date="2016-10" db="EMBL/GenBank/DDBJ databases">
        <authorList>
            <person name="Varghese N."/>
            <person name="Submissions S."/>
        </authorList>
    </citation>
    <scope>NUCLEOTIDE SEQUENCE [LARGE SCALE GENOMIC DNA]</scope>
    <source>
        <strain evidence="5">CGMCC 1.10658</strain>
    </source>
</reference>
<evidence type="ECO:0000313" key="4">
    <source>
        <dbReference type="EMBL" id="SDJ67753.1"/>
    </source>
</evidence>
<gene>
    <name evidence="4" type="ORF">SAMN05216212_0662</name>
</gene>
<organism evidence="4 5">
    <name type="scientific">Microbulbifer yueqingensis</name>
    <dbReference type="NCBI Taxonomy" id="658219"/>
    <lineage>
        <taxon>Bacteria</taxon>
        <taxon>Pseudomonadati</taxon>
        <taxon>Pseudomonadota</taxon>
        <taxon>Gammaproteobacteria</taxon>
        <taxon>Cellvibrionales</taxon>
        <taxon>Microbulbiferaceae</taxon>
        <taxon>Microbulbifer</taxon>
    </lineage>
</organism>
<proteinExistence type="predicted"/>
<feature type="domain" description="YEATS-Like-Associating Three TM" evidence="3">
    <location>
        <begin position="4"/>
        <end position="110"/>
    </location>
</feature>
<dbReference type="Proteomes" id="UP000199305">
    <property type="component" value="Unassembled WGS sequence"/>
</dbReference>
<keyword evidence="2" id="KW-1133">Transmembrane helix</keyword>
<dbReference type="STRING" id="658219.SAMN05216212_0662"/>
<dbReference type="Pfam" id="PF20303">
    <property type="entry name" value="YLATT"/>
    <property type="match status" value="1"/>
</dbReference>
<keyword evidence="1" id="KW-0175">Coiled coil</keyword>
<evidence type="ECO:0000256" key="2">
    <source>
        <dbReference type="SAM" id="Phobius"/>
    </source>
</evidence>
<evidence type="ECO:0000313" key="5">
    <source>
        <dbReference type="Proteomes" id="UP000199305"/>
    </source>
</evidence>
<name>A0A1G8VP49_9GAMM</name>
<keyword evidence="5" id="KW-1185">Reference proteome</keyword>
<protein>
    <recommendedName>
        <fullName evidence="3">YEATS-Like-Associating Three TM domain-containing protein</fullName>
    </recommendedName>
</protein>